<dbReference type="Proteomes" id="UP000255423">
    <property type="component" value="Unassembled WGS sequence"/>
</dbReference>
<dbReference type="GO" id="GO:0016887">
    <property type="term" value="F:ATP hydrolysis activity"/>
    <property type="evidence" value="ECO:0007669"/>
    <property type="project" value="InterPro"/>
</dbReference>
<dbReference type="GO" id="GO:0005524">
    <property type="term" value="F:ATP binding"/>
    <property type="evidence" value="ECO:0007669"/>
    <property type="project" value="UniProtKB-KW"/>
</dbReference>
<feature type="transmembrane region" description="Helical" evidence="9">
    <location>
        <begin position="61"/>
        <end position="90"/>
    </location>
</feature>
<sequence length="587" mass="65235">MSVFKRLTPYMQSRKILYPFALLFSSLSSIAGIAPFIYVWLIVRELFADTGNISYDMVKHYALMAVIFSAASVVLYFSALICSHLVAFRIEGNIRRITMKKLLKLPLGFFDKNPTGRIRKIIDDNAAVTHTFMAHELPDLAGTIVVPIASLVLLFIFDWRLGIASLVPIAYAIITLGSKMNKSKDFMQKYMKSLEDMNTEAVEYVRGIPVVKVFQQTIFSFKNFYKTIDDYHQMVTAYSSSWKFIMCSYTTLINGVALILVPTTFLIATSSGNIAATIVDLMLYVLVTPVFSQCVMRSMYLSQAVNQAKLAIGSIESLTDYPELATPTNPQEVKHFDVEFKNVKFTYPGTENEVLHDISFKIKEGETVALVGTSGGGKSTIAKLVPRFFDANDGEILVGGAPIKEIPQEVLMKNTSFVFQNTRLFKKSILENVRYGTPEASIESVNKALDLAQCREIIDRLPEGINTVIGSKGTYLSGGEQQRIVLARAILKNAPIVVLDEATAFADPENESLIQQALQTLSKGKTVLMIAHRLTSIVNADLILVVQGGRIVERGTHKELVEKGGIFAKMWQDYQQSVSWTIGGKNV</sequence>
<accession>A0A380S756</accession>
<comment type="subcellular location">
    <subcellularLocation>
        <location evidence="1">Cell membrane</location>
        <topology evidence="1">Multi-pass membrane protein</topology>
    </subcellularLocation>
</comment>
<evidence type="ECO:0000256" key="7">
    <source>
        <dbReference type="ARBA" id="ARBA00022989"/>
    </source>
</evidence>
<evidence type="ECO:0000259" key="10">
    <source>
        <dbReference type="PROSITE" id="PS50893"/>
    </source>
</evidence>
<dbReference type="InterPro" id="IPR017871">
    <property type="entry name" value="ABC_transporter-like_CS"/>
</dbReference>
<feature type="transmembrane region" description="Helical" evidence="9">
    <location>
        <begin position="163"/>
        <end position="181"/>
    </location>
</feature>
<dbReference type="PANTHER" id="PTHR24221">
    <property type="entry name" value="ATP-BINDING CASSETTE SUB-FAMILY B"/>
    <property type="match status" value="1"/>
</dbReference>
<dbReference type="InterPro" id="IPR011527">
    <property type="entry name" value="ABC1_TM_dom"/>
</dbReference>
<dbReference type="InterPro" id="IPR036640">
    <property type="entry name" value="ABC1_TM_sf"/>
</dbReference>
<feature type="transmembrane region" description="Helical" evidence="9">
    <location>
        <begin position="20"/>
        <end position="41"/>
    </location>
</feature>
<keyword evidence="3" id="KW-1003">Cell membrane</keyword>
<dbReference type="PROSITE" id="PS50929">
    <property type="entry name" value="ABC_TM1F"/>
    <property type="match status" value="1"/>
</dbReference>
<feature type="domain" description="ABC transporter" evidence="10">
    <location>
        <begin position="338"/>
        <end position="573"/>
    </location>
</feature>
<dbReference type="Pfam" id="PF00005">
    <property type="entry name" value="ABC_tran"/>
    <property type="match status" value="1"/>
</dbReference>
<feature type="transmembrane region" description="Helical" evidence="9">
    <location>
        <begin position="140"/>
        <end position="157"/>
    </location>
</feature>
<keyword evidence="8 9" id="KW-0472">Membrane</keyword>
<dbReference type="PROSITE" id="PS50893">
    <property type="entry name" value="ABC_TRANSPORTER_2"/>
    <property type="match status" value="1"/>
</dbReference>
<gene>
    <name evidence="12" type="ORF">SAMN05661053_1707</name>
</gene>
<evidence type="ECO:0000313" key="12">
    <source>
        <dbReference type="EMBL" id="SUQ24311.1"/>
    </source>
</evidence>
<evidence type="ECO:0000256" key="8">
    <source>
        <dbReference type="ARBA" id="ARBA00023136"/>
    </source>
</evidence>
<dbReference type="RefSeq" id="WP_109572837.1">
    <property type="nucleotide sequence ID" value="NZ_UHJL01000002.1"/>
</dbReference>
<dbReference type="GO" id="GO:0034040">
    <property type="term" value="F:ATPase-coupled lipid transmembrane transporter activity"/>
    <property type="evidence" value="ECO:0007669"/>
    <property type="project" value="TreeGrafter"/>
</dbReference>
<evidence type="ECO:0000259" key="11">
    <source>
        <dbReference type="PROSITE" id="PS50929"/>
    </source>
</evidence>
<dbReference type="FunFam" id="3.40.50.300:FF:000221">
    <property type="entry name" value="Multidrug ABC transporter ATP-binding protein"/>
    <property type="match status" value="1"/>
</dbReference>
<dbReference type="EMBL" id="UHJL01000002">
    <property type="protein sequence ID" value="SUQ24311.1"/>
    <property type="molecule type" value="Genomic_DNA"/>
</dbReference>
<dbReference type="SMART" id="SM00382">
    <property type="entry name" value="AAA"/>
    <property type="match status" value="1"/>
</dbReference>
<dbReference type="InterPro" id="IPR003593">
    <property type="entry name" value="AAA+_ATPase"/>
</dbReference>
<evidence type="ECO:0000256" key="1">
    <source>
        <dbReference type="ARBA" id="ARBA00004651"/>
    </source>
</evidence>
<dbReference type="InterPro" id="IPR003439">
    <property type="entry name" value="ABC_transporter-like_ATP-bd"/>
</dbReference>
<evidence type="ECO:0000256" key="5">
    <source>
        <dbReference type="ARBA" id="ARBA00022741"/>
    </source>
</evidence>
<dbReference type="SUPFAM" id="SSF52540">
    <property type="entry name" value="P-loop containing nucleoside triphosphate hydrolases"/>
    <property type="match status" value="1"/>
</dbReference>
<name>A0A380S756_FIBSU</name>
<keyword evidence="7 9" id="KW-1133">Transmembrane helix</keyword>
<evidence type="ECO:0000256" key="2">
    <source>
        <dbReference type="ARBA" id="ARBA00022448"/>
    </source>
</evidence>
<protein>
    <submittedName>
        <fullName evidence="12">ATP-binding cassette, subfamily B</fullName>
    </submittedName>
</protein>
<proteinExistence type="predicted"/>
<dbReference type="SUPFAM" id="SSF90123">
    <property type="entry name" value="ABC transporter transmembrane region"/>
    <property type="match status" value="1"/>
</dbReference>
<dbReference type="InterPro" id="IPR039421">
    <property type="entry name" value="Type_1_exporter"/>
</dbReference>
<evidence type="ECO:0000256" key="3">
    <source>
        <dbReference type="ARBA" id="ARBA00022475"/>
    </source>
</evidence>
<dbReference type="Gene3D" id="3.40.50.300">
    <property type="entry name" value="P-loop containing nucleotide triphosphate hydrolases"/>
    <property type="match status" value="1"/>
</dbReference>
<dbReference type="Pfam" id="PF00664">
    <property type="entry name" value="ABC_membrane"/>
    <property type="match status" value="1"/>
</dbReference>
<keyword evidence="2" id="KW-0813">Transport</keyword>
<feature type="domain" description="ABC transmembrane type-1" evidence="11">
    <location>
        <begin position="20"/>
        <end position="307"/>
    </location>
</feature>
<keyword evidence="4 9" id="KW-0812">Transmembrane</keyword>
<dbReference type="GO" id="GO:0005886">
    <property type="term" value="C:plasma membrane"/>
    <property type="evidence" value="ECO:0007669"/>
    <property type="project" value="UniProtKB-SubCell"/>
</dbReference>
<evidence type="ECO:0000256" key="4">
    <source>
        <dbReference type="ARBA" id="ARBA00022692"/>
    </source>
</evidence>
<keyword evidence="5" id="KW-0547">Nucleotide-binding</keyword>
<dbReference type="PANTHER" id="PTHR24221:SF397">
    <property type="entry name" value="ABC TRANSPORTER, ATP-BINDING TRANSMEMBRANE PROTEIN"/>
    <property type="match status" value="1"/>
</dbReference>
<reference evidence="12 13" key="1">
    <citation type="submission" date="2017-08" db="EMBL/GenBank/DDBJ databases">
        <authorList>
            <person name="de Groot N.N."/>
        </authorList>
    </citation>
    <scope>NUCLEOTIDE SEQUENCE [LARGE SCALE GENOMIC DNA]</scope>
    <source>
        <strain evidence="12 13">HM2</strain>
    </source>
</reference>
<dbReference type="Gene3D" id="1.20.1560.10">
    <property type="entry name" value="ABC transporter type 1, transmembrane domain"/>
    <property type="match status" value="1"/>
</dbReference>
<evidence type="ECO:0000256" key="9">
    <source>
        <dbReference type="SAM" id="Phobius"/>
    </source>
</evidence>
<evidence type="ECO:0000256" key="6">
    <source>
        <dbReference type="ARBA" id="ARBA00022840"/>
    </source>
</evidence>
<dbReference type="InterPro" id="IPR027417">
    <property type="entry name" value="P-loop_NTPase"/>
</dbReference>
<organism evidence="12 13">
    <name type="scientific">Fibrobacter succinogenes</name>
    <name type="common">Bacteroides succinogenes</name>
    <dbReference type="NCBI Taxonomy" id="833"/>
    <lineage>
        <taxon>Bacteria</taxon>
        <taxon>Pseudomonadati</taxon>
        <taxon>Fibrobacterota</taxon>
        <taxon>Fibrobacteria</taxon>
        <taxon>Fibrobacterales</taxon>
        <taxon>Fibrobacteraceae</taxon>
        <taxon>Fibrobacter</taxon>
    </lineage>
</organism>
<evidence type="ECO:0000313" key="13">
    <source>
        <dbReference type="Proteomes" id="UP000255423"/>
    </source>
</evidence>
<keyword evidence="6 12" id="KW-0067">ATP-binding</keyword>
<dbReference type="PROSITE" id="PS00211">
    <property type="entry name" value="ABC_TRANSPORTER_1"/>
    <property type="match status" value="1"/>
</dbReference>
<dbReference type="GO" id="GO:0140359">
    <property type="term" value="F:ABC-type transporter activity"/>
    <property type="evidence" value="ECO:0007669"/>
    <property type="project" value="InterPro"/>
</dbReference>
<feature type="transmembrane region" description="Helical" evidence="9">
    <location>
        <begin position="244"/>
        <end position="268"/>
    </location>
</feature>
<dbReference type="AlphaFoldDB" id="A0A380S756"/>